<evidence type="ECO:0000313" key="3">
    <source>
        <dbReference type="Proteomes" id="UP000242972"/>
    </source>
</evidence>
<proteinExistence type="predicted"/>
<dbReference type="GO" id="GO:0016787">
    <property type="term" value="F:hydrolase activity"/>
    <property type="evidence" value="ECO:0007669"/>
    <property type="project" value="InterPro"/>
</dbReference>
<evidence type="ECO:0000313" key="2">
    <source>
        <dbReference type="EMBL" id="PSR35045.1"/>
    </source>
</evidence>
<dbReference type="EMBL" id="PXYW01000004">
    <property type="protein sequence ID" value="PSR35045.1"/>
    <property type="molecule type" value="Genomic_DNA"/>
</dbReference>
<dbReference type="Proteomes" id="UP000242972">
    <property type="component" value="Unassembled WGS sequence"/>
</dbReference>
<comment type="caution">
    <text evidence="2">The sequence shown here is derived from an EMBL/GenBank/DDBJ whole genome shotgun (WGS) entry which is preliminary data.</text>
</comment>
<dbReference type="AlphaFoldDB" id="A0A2T2XKN0"/>
<dbReference type="PANTHER" id="PTHR43143:SF1">
    <property type="entry name" value="SERINE_THREONINE-PROTEIN PHOSPHATASE CPPED1"/>
    <property type="match status" value="1"/>
</dbReference>
<evidence type="ECO:0000259" key="1">
    <source>
        <dbReference type="Pfam" id="PF00149"/>
    </source>
</evidence>
<dbReference type="PANTHER" id="PTHR43143">
    <property type="entry name" value="METALLOPHOSPHOESTERASE, CALCINEURIN SUPERFAMILY"/>
    <property type="match status" value="1"/>
</dbReference>
<dbReference type="InterPro" id="IPR004843">
    <property type="entry name" value="Calcineurin-like_PHP"/>
</dbReference>
<organism evidence="2 3">
    <name type="scientific">Sulfobacillus benefaciens</name>
    <dbReference type="NCBI Taxonomy" id="453960"/>
    <lineage>
        <taxon>Bacteria</taxon>
        <taxon>Bacillati</taxon>
        <taxon>Bacillota</taxon>
        <taxon>Clostridia</taxon>
        <taxon>Eubacteriales</taxon>
        <taxon>Clostridiales Family XVII. Incertae Sedis</taxon>
        <taxon>Sulfobacillus</taxon>
    </lineage>
</organism>
<dbReference type="PROSITE" id="PS51318">
    <property type="entry name" value="TAT"/>
    <property type="match status" value="1"/>
</dbReference>
<protein>
    <submittedName>
        <fullName evidence="2">Metallophosphoesterase</fullName>
    </submittedName>
</protein>
<accession>A0A2T2XKN0</accession>
<dbReference type="Gene3D" id="3.60.21.10">
    <property type="match status" value="1"/>
</dbReference>
<dbReference type="SUPFAM" id="SSF56300">
    <property type="entry name" value="Metallo-dependent phosphatases"/>
    <property type="match status" value="1"/>
</dbReference>
<reference evidence="2 3" key="1">
    <citation type="journal article" date="2014" name="BMC Genomics">
        <title>Comparison of environmental and isolate Sulfobacillus genomes reveals diverse carbon, sulfur, nitrogen, and hydrogen metabolisms.</title>
        <authorList>
            <person name="Justice N.B."/>
            <person name="Norman A."/>
            <person name="Brown C.T."/>
            <person name="Singh A."/>
            <person name="Thomas B.C."/>
            <person name="Banfield J.F."/>
        </authorList>
    </citation>
    <scope>NUCLEOTIDE SEQUENCE [LARGE SCALE GENOMIC DNA]</scope>
    <source>
        <strain evidence="2">AMDSBA4</strain>
    </source>
</reference>
<dbReference type="InterPro" id="IPR029052">
    <property type="entry name" value="Metallo-depent_PP-like"/>
</dbReference>
<dbReference type="InterPro" id="IPR051918">
    <property type="entry name" value="STPP_CPPED1"/>
</dbReference>
<feature type="domain" description="Calcineurin-like phosphoesterase" evidence="1">
    <location>
        <begin position="54"/>
        <end position="241"/>
    </location>
</feature>
<sequence length="315" mass="34855">MSQPTSSITKESMLTRRGFLALGGTAVGLAASGSAFHLAAYAQSLKSSGPITPFRFVQLTDTHLGYVGDANRSVMGTITMALGQIASLTPHPDFLLVTGDLTQGTASDYERKRRLLLFKQVLDASKIPYYTVPGEHDALMDRGVLYQMVMGDLHYGFIHKGVQFLGLDNVSRGFFLGREQLKWVKRQLDMMDPATPLMLFCHAPLYNVFAPWNWYTFDGAALRAMAARFHRVTVFYGHVHQMMSHRTENMAHWAGLPTAWPFPEPGDLVKLQPWPQGATHPYLGLGYRVVDVSASGDLQITNLLLSEVNHGTVLG</sequence>
<gene>
    <name evidence="2" type="ORF">C7B46_02495</name>
</gene>
<name>A0A2T2XKN0_9FIRM</name>
<dbReference type="InterPro" id="IPR006311">
    <property type="entry name" value="TAT_signal"/>
</dbReference>
<dbReference type="Pfam" id="PF00149">
    <property type="entry name" value="Metallophos"/>
    <property type="match status" value="1"/>
</dbReference>